<dbReference type="GeneTree" id="ENSGT01150000286933"/>
<reference evidence="2" key="2">
    <citation type="submission" date="2025-09" db="UniProtKB">
        <authorList>
            <consortium name="Ensembl"/>
        </authorList>
    </citation>
    <scope>IDENTIFICATION</scope>
</reference>
<dbReference type="InterPro" id="IPR038717">
    <property type="entry name" value="Tc1-like_DDE_dom"/>
</dbReference>
<dbReference type="Gene3D" id="3.30.420.10">
    <property type="entry name" value="Ribonuclease H-like superfamily/Ribonuclease H"/>
    <property type="match status" value="1"/>
</dbReference>
<dbReference type="InterPro" id="IPR036397">
    <property type="entry name" value="RNaseH_sf"/>
</dbReference>
<evidence type="ECO:0000259" key="1">
    <source>
        <dbReference type="Pfam" id="PF13358"/>
    </source>
</evidence>
<dbReference type="Ensembl" id="ENSLLET00000041478.1">
    <property type="protein sequence ID" value="ENSLLEP00000039871.1"/>
    <property type="gene ID" value="ENSLLEG00000025366.1"/>
</dbReference>
<dbReference type="Proteomes" id="UP000694569">
    <property type="component" value="Unplaced"/>
</dbReference>
<dbReference type="PANTHER" id="PTHR47326:SF1">
    <property type="entry name" value="HTH PSQ-TYPE DOMAIN-CONTAINING PROTEIN"/>
    <property type="match status" value="1"/>
</dbReference>
<dbReference type="AlphaFoldDB" id="A0A8C5QNK0"/>
<proteinExistence type="predicted"/>
<accession>A0A8C5QNK0</accession>
<dbReference type="OrthoDB" id="412719at2759"/>
<reference evidence="2" key="1">
    <citation type="submission" date="2025-08" db="UniProtKB">
        <authorList>
            <consortium name="Ensembl"/>
        </authorList>
    </citation>
    <scope>IDENTIFICATION</scope>
</reference>
<dbReference type="Pfam" id="PF13358">
    <property type="entry name" value="DDE_3"/>
    <property type="match status" value="1"/>
</dbReference>
<dbReference type="PANTHER" id="PTHR47326">
    <property type="entry name" value="TRANSPOSABLE ELEMENT TC3 TRANSPOSASE-LIKE PROTEIN"/>
    <property type="match status" value="1"/>
</dbReference>
<dbReference type="GO" id="GO:0003676">
    <property type="term" value="F:nucleic acid binding"/>
    <property type="evidence" value="ECO:0007669"/>
    <property type="project" value="InterPro"/>
</dbReference>
<protein>
    <recommendedName>
        <fullName evidence="1">Tc1-like transposase DDE domain-containing protein</fullName>
    </recommendedName>
</protein>
<keyword evidence="3" id="KW-1185">Reference proteome</keyword>
<evidence type="ECO:0000313" key="2">
    <source>
        <dbReference type="Ensembl" id="ENSLLEP00000039871.1"/>
    </source>
</evidence>
<sequence length="358" mass="40134">MRPIKGKTTKGGCSTLLSRAPFSSNMVKKRDLSAAEKSEIVQCLGRGKKTDISWKLKRDHRTIKRFVADSENRRVCADKGTLRKISARSMHLIKRAAAKIPIHSSKQIFEAAGGSGVPRTSRCRVLQSLATVHKPSIRPPLTNAHKQKRLHWAEKYMTNFQTVLFTDECRATLNGPDGLSRGWLVDGHPVPTRLRHQQGSGGVMFWAGIMGRELVGPFRVPEGVKMTSAKYVEFLTDHFLPWYRRKNYAFSNKIIFMHDNAPSHAAKNTSASMAAMGIKGEKVIVWPPSSPDLNPIENLWSILKQKIYEGGRQFTSKQQLWEAILTSCKQIQAETVQKLTSSMDARLVKLLSNKGVLC</sequence>
<name>A0A8C5QNK0_9ANUR</name>
<feature type="domain" description="Tc1-like transposase DDE" evidence="1">
    <location>
        <begin position="163"/>
        <end position="320"/>
    </location>
</feature>
<evidence type="ECO:0000313" key="3">
    <source>
        <dbReference type="Proteomes" id="UP000694569"/>
    </source>
</evidence>
<organism evidence="2 3">
    <name type="scientific">Leptobrachium leishanense</name>
    <name type="common">Leishan spiny toad</name>
    <dbReference type="NCBI Taxonomy" id="445787"/>
    <lineage>
        <taxon>Eukaryota</taxon>
        <taxon>Metazoa</taxon>
        <taxon>Chordata</taxon>
        <taxon>Craniata</taxon>
        <taxon>Vertebrata</taxon>
        <taxon>Euteleostomi</taxon>
        <taxon>Amphibia</taxon>
        <taxon>Batrachia</taxon>
        <taxon>Anura</taxon>
        <taxon>Pelobatoidea</taxon>
        <taxon>Megophryidae</taxon>
        <taxon>Leptobrachium</taxon>
    </lineage>
</organism>